<dbReference type="Proteomes" id="UP000634004">
    <property type="component" value="Unassembled WGS sequence"/>
</dbReference>
<dbReference type="EMBL" id="BMZH01000010">
    <property type="protein sequence ID" value="GHA99697.1"/>
    <property type="molecule type" value="Genomic_DNA"/>
</dbReference>
<accession>A0A8J3CTQ6</accession>
<reference evidence="1" key="1">
    <citation type="journal article" date="2014" name="Int. J. Syst. Evol. Microbiol.">
        <title>Complete genome sequence of Corynebacterium casei LMG S-19264T (=DSM 44701T), isolated from a smear-ripened cheese.</title>
        <authorList>
            <consortium name="US DOE Joint Genome Institute (JGI-PGF)"/>
            <person name="Walter F."/>
            <person name="Albersmeier A."/>
            <person name="Kalinowski J."/>
            <person name="Ruckert C."/>
        </authorList>
    </citation>
    <scope>NUCLEOTIDE SEQUENCE</scope>
    <source>
        <strain evidence="1">KCTC 32513</strain>
    </source>
</reference>
<organism evidence="1 2">
    <name type="scientific">Algimonas arctica</name>
    <dbReference type="NCBI Taxonomy" id="1479486"/>
    <lineage>
        <taxon>Bacteria</taxon>
        <taxon>Pseudomonadati</taxon>
        <taxon>Pseudomonadota</taxon>
        <taxon>Alphaproteobacteria</taxon>
        <taxon>Maricaulales</taxon>
        <taxon>Robiginitomaculaceae</taxon>
        <taxon>Algimonas</taxon>
    </lineage>
</organism>
<gene>
    <name evidence="1" type="ORF">GCM10009069_23130</name>
</gene>
<sequence>MTINFVPSERLTPPGGLDFVVGSVDGSVMRASWENSRDTHEELRWRNHVRKTKNYDRLALLSRQLDLKSLTALTQTSPVIGHRHRVTIIGRNDRLIKQETKLVRAT</sequence>
<proteinExistence type="predicted"/>
<reference evidence="1" key="2">
    <citation type="submission" date="2020-09" db="EMBL/GenBank/DDBJ databases">
        <authorList>
            <person name="Sun Q."/>
            <person name="Kim S."/>
        </authorList>
    </citation>
    <scope>NUCLEOTIDE SEQUENCE</scope>
    <source>
        <strain evidence="1">KCTC 32513</strain>
    </source>
</reference>
<evidence type="ECO:0000313" key="1">
    <source>
        <dbReference type="EMBL" id="GHA99697.1"/>
    </source>
</evidence>
<protein>
    <submittedName>
        <fullName evidence="1">Uncharacterized protein</fullName>
    </submittedName>
</protein>
<name>A0A8J3CTQ6_9PROT</name>
<keyword evidence="2" id="KW-1185">Reference proteome</keyword>
<evidence type="ECO:0000313" key="2">
    <source>
        <dbReference type="Proteomes" id="UP000634004"/>
    </source>
</evidence>
<comment type="caution">
    <text evidence="1">The sequence shown here is derived from an EMBL/GenBank/DDBJ whole genome shotgun (WGS) entry which is preliminary data.</text>
</comment>
<dbReference type="AlphaFoldDB" id="A0A8J3CTQ6"/>